<keyword evidence="5 7" id="KW-0143">Chaperone</keyword>
<dbReference type="InterPro" id="IPR036628">
    <property type="entry name" value="Clp_N_dom_sf"/>
</dbReference>
<dbReference type="FunFam" id="3.40.50.300:FF:000025">
    <property type="entry name" value="ATP-dependent Clp protease subunit"/>
    <property type="match status" value="1"/>
</dbReference>
<keyword evidence="10" id="KW-0378">Hydrolase</keyword>
<dbReference type="PANTHER" id="PTHR11638">
    <property type="entry name" value="ATP-DEPENDENT CLP PROTEASE"/>
    <property type="match status" value="1"/>
</dbReference>
<dbReference type="InterPro" id="IPR028299">
    <property type="entry name" value="ClpA/B_CS2"/>
</dbReference>
<dbReference type="Gene3D" id="3.40.50.300">
    <property type="entry name" value="P-loop containing nucleotide triphosphate hydrolases"/>
    <property type="match status" value="2"/>
</dbReference>
<evidence type="ECO:0000313" key="11">
    <source>
        <dbReference type="Proteomes" id="UP000231632"/>
    </source>
</evidence>
<accession>A0A1L8CKA7</accession>
<dbReference type="SMART" id="SM00382">
    <property type="entry name" value="AAA"/>
    <property type="match status" value="2"/>
</dbReference>
<dbReference type="RefSeq" id="WP_072658519.1">
    <property type="nucleotide sequence ID" value="NZ_BDFD01000002.1"/>
</dbReference>
<dbReference type="AlphaFoldDB" id="A0A1L8CKA7"/>
<dbReference type="PROSITE" id="PS00870">
    <property type="entry name" value="CLPAB_1"/>
    <property type="match status" value="1"/>
</dbReference>
<dbReference type="Proteomes" id="UP000231632">
    <property type="component" value="Unassembled WGS sequence"/>
</dbReference>
<gene>
    <name evidence="10" type="ORF">MMIC_P0249</name>
</gene>
<protein>
    <submittedName>
        <fullName evidence="10">ATP-dependent Clp protease ATP-binding subunit ClpA</fullName>
    </submittedName>
</protein>
<dbReference type="NCBIfam" id="TIGR02639">
    <property type="entry name" value="ClpA"/>
    <property type="match status" value="1"/>
</dbReference>
<dbReference type="SUPFAM" id="SSF52540">
    <property type="entry name" value="P-loop containing nucleoside triphosphate hydrolases"/>
    <property type="match status" value="2"/>
</dbReference>
<keyword evidence="10" id="KW-0645">Protease</keyword>
<dbReference type="InterPro" id="IPR050130">
    <property type="entry name" value="ClpA_ClpB"/>
</dbReference>
<dbReference type="CDD" id="cd19499">
    <property type="entry name" value="RecA-like_ClpB_Hsp104-like"/>
    <property type="match status" value="1"/>
</dbReference>
<name>A0A1L8CKA7_9PROT</name>
<dbReference type="OrthoDB" id="5287200at2"/>
<dbReference type="SUPFAM" id="SSF81923">
    <property type="entry name" value="Double Clp-N motif"/>
    <property type="match status" value="1"/>
</dbReference>
<evidence type="ECO:0000256" key="4">
    <source>
        <dbReference type="ARBA" id="ARBA00022840"/>
    </source>
</evidence>
<dbReference type="EMBL" id="BDFD01000002">
    <property type="protein sequence ID" value="GAV19315.1"/>
    <property type="molecule type" value="Genomic_DNA"/>
</dbReference>
<keyword evidence="11" id="KW-1185">Reference proteome</keyword>
<dbReference type="InterPro" id="IPR019489">
    <property type="entry name" value="Clp_ATPase_C"/>
</dbReference>
<evidence type="ECO:0000313" key="10">
    <source>
        <dbReference type="EMBL" id="GAV19315.1"/>
    </source>
</evidence>
<comment type="caution">
    <text evidence="10">The sequence shown here is derived from an EMBL/GenBank/DDBJ whole genome shotgun (WGS) entry which is preliminary data.</text>
</comment>
<dbReference type="InterPro" id="IPR018368">
    <property type="entry name" value="ClpA/B_CS1"/>
</dbReference>
<feature type="region of interest" description="Disordered" evidence="8">
    <location>
        <begin position="145"/>
        <end position="165"/>
    </location>
</feature>
<dbReference type="GO" id="GO:0008233">
    <property type="term" value="F:peptidase activity"/>
    <property type="evidence" value="ECO:0007669"/>
    <property type="project" value="UniProtKB-KW"/>
</dbReference>
<proteinExistence type="inferred from homology"/>
<evidence type="ECO:0000259" key="9">
    <source>
        <dbReference type="PROSITE" id="PS51903"/>
    </source>
</evidence>
<sequence>MGILSEELEETLNDTFRNAHIRRNEFVTVEHLLLGLLDNPNALGVLLGCRADIEKLRHELSSFIQENIAILPEELGETTASIGLQRVIQRAVMHVQASGKSEVNGAHVLVAIFSEKDSHAVHFLNRMGLTRLDIVSFMAHGALSDESSHQESGEDTPAIESDKVEGNASPLKRYCIDLSQRARDGKIDPLVGRSEELSRCVQILCRRRKNNPLLVGEAGVGKTAIAEGLALRIESGEISDVIRNATIYALDMGALLAGTKYRGDFEERLKAVLHALEQEDQAVLFIDEIHTIIGAGAASGGTMDASNLLKPALANGELRCIGATTYQEFRNLFEKDRALARRFQKVDIPEPSVEETIDILKGLKPKLEEHHGVRYSQACLEQAAKLAKRFLSERHLPDSAIDVLDETGASMRVRPEARRRKQLNVHDIESMIASMARIPHQQVNASDRKRLSHLDRDLKLSVFGQNKAIDQLASSIKLSRAGLSHPEKPIGSFLFTGPTGVGKTEVARQLARIMGVELIRFDMSEYMESHTVSRLIGAPPGYVGFDQGGLLTEAINKNPHAILLLDEIEKAHPDLFNLLLQVMDHGTLTDNNGRKADFRHVVLIMTSNAGAFEMQKNSVGFNPQPRMGDDSEAIKRIFTPEFRNRLDATIGFAPLSEEVTLHVVDKLLIELEMQLQDKKVELDVSDNAKRWLAKNGYDPQMGARPMARLIQDHIKKPLADAILFGDLQKGGIARIECENDKLVIHQPETEAA</sequence>
<dbReference type="InterPro" id="IPR027417">
    <property type="entry name" value="P-loop_NTPase"/>
</dbReference>
<dbReference type="InterPro" id="IPR004176">
    <property type="entry name" value="Clp_R_N"/>
</dbReference>
<dbReference type="PROSITE" id="PS51903">
    <property type="entry name" value="CLP_R"/>
    <property type="match status" value="1"/>
</dbReference>
<dbReference type="PANTHER" id="PTHR11638:SF111">
    <property type="entry name" value="ATP-DEPENDENT CLP PROTEASE ATP-BINDING SUBUNIT CLPA"/>
    <property type="match status" value="1"/>
</dbReference>
<keyword evidence="2 6" id="KW-0677">Repeat</keyword>
<feature type="domain" description="Clp R" evidence="9">
    <location>
        <begin position="1"/>
        <end position="145"/>
    </location>
</feature>
<evidence type="ECO:0000256" key="5">
    <source>
        <dbReference type="ARBA" id="ARBA00023186"/>
    </source>
</evidence>
<dbReference type="PROSITE" id="PS00871">
    <property type="entry name" value="CLPAB_2"/>
    <property type="match status" value="1"/>
</dbReference>
<keyword evidence="3 7" id="KW-0547">Nucleotide-binding</keyword>
<dbReference type="GO" id="GO:0016887">
    <property type="term" value="F:ATP hydrolysis activity"/>
    <property type="evidence" value="ECO:0007669"/>
    <property type="project" value="InterPro"/>
</dbReference>
<dbReference type="GO" id="GO:0043335">
    <property type="term" value="P:protein unfolding"/>
    <property type="evidence" value="ECO:0007669"/>
    <property type="project" value="InterPro"/>
</dbReference>
<dbReference type="Gene3D" id="1.10.1780.10">
    <property type="entry name" value="Clp, N-terminal domain"/>
    <property type="match status" value="1"/>
</dbReference>
<dbReference type="GO" id="GO:0034605">
    <property type="term" value="P:cellular response to heat"/>
    <property type="evidence" value="ECO:0007669"/>
    <property type="project" value="TreeGrafter"/>
</dbReference>
<dbReference type="InterPro" id="IPR003593">
    <property type="entry name" value="AAA+_ATPase"/>
</dbReference>
<dbReference type="InterPro" id="IPR001270">
    <property type="entry name" value="ClpA/B"/>
</dbReference>
<dbReference type="Pfam" id="PF10431">
    <property type="entry name" value="ClpB_D2-small"/>
    <property type="match status" value="1"/>
</dbReference>
<dbReference type="GO" id="GO:0005524">
    <property type="term" value="F:ATP binding"/>
    <property type="evidence" value="ECO:0007669"/>
    <property type="project" value="UniProtKB-KW"/>
</dbReference>
<dbReference type="Pfam" id="PF02861">
    <property type="entry name" value="Clp_N"/>
    <property type="match status" value="1"/>
</dbReference>
<dbReference type="PRINTS" id="PR00300">
    <property type="entry name" value="CLPPROTEASEA"/>
</dbReference>
<dbReference type="Pfam" id="PF17871">
    <property type="entry name" value="AAA_lid_9"/>
    <property type="match status" value="1"/>
</dbReference>
<comment type="similarity">
    <text evidence="1 7">Belongs to the ClpA/ClpB family.</text>
</comment>
<dbReference type="InterPro" id="IPR003959">
    <property type="entry name" value="ATPase_AAA_core"/>
</dbReference>
<dbReference type="GO" id="GO:0006508">
    <property type="term" value="P:proteolysis"/>
    <property type="evidence" value="ECO:0007669"/>
    <property type="project" value="UniProtKB-KW"/>
</dbReference>
<dbReference type="GO" id="GO:0005737">
    <property type="term" value="C:cytoplasm"/>
    <property type="evidence" value="ECO:0007669"/>
    <property type="project" value="TreeGrafter"/>
</dbReference>
<evidence type="ECO:0000256" key="2">
    <source>
        <dbReference type="ARBA" id="ARBA00022737"/>
    </source>
</evidence>
<evidence type="ECO:0000256" key="7">
    <source>
        <dbReference type="RuleBase" id="RU004432"/>
    </source>
</evidence>
<keyword evidence="4 7" id="KW-0067">ATP-binding</keyword>
<dbReference type="STRING" id="1921010.MMIC_P0249"/>
<dbReference type="InterPro" id="IPR013461">
    <property type="entry name" value="ClpA"/>
</dbReference>
<dbReference type="InterPro" id="IPR041546">
    <property type="entry name" value="ClpA/ClpB_AAA_lid"/>
</dbReference>
<dbReference type="Pfam" id="PF00004">
    <property type="entry name" value="AAA"/>
    <property type="match status" value="1"/>
</dbReference>
<reference evidence="10 11" key="1">
    <citation type="journal article" date="2017" name="Arch. Microbiol.">
        <title>Mariprofundus micogutta sp. nov., a novel iron-oxidizing zetaproteobacterium isolated from a deep-sea hydrothermal field at the Bayonnaise knoll of the Izu-Ogasawara arc, and a description of Mariprofundales ord. nov. and Zetaproteobacteria classis nov.</title>
        <authorList>
            <person name="Makita H."/>
            <person name="Tanaka E."/>
            <person name="Mitsunobu S."/>
            <person name="Miyazaki M."/>
            <person name="Nunoura T."/>
            <person name="Uematsu K."/>
            <person name="Takaki Y."/>
            <person name="Nishi S."/>
            <person name="Shimamura S."/>
            <person name="Takai K."/>
        </authorList>
    </citation>
    <scope>NUCLEOTIDE SEQUENCE [LARGE SCALE GENOMIC DNA]</scope>
    <source>
        <strain evidence="10 11">ET2</strain>
    </source>
</reference>
<dbReference type="Pfam" id="PF07724">
    <property type="entry name" value="AAA_2"/>
    <property type="match status" value="1"/>
</dbReference>
<evidence type="ECO:0000256" key="3">
    <source>
        <dbReference type="ARBA" id="ARBA00022741"/>
    </source>
</evidence>
<dbReference type="Gene3D" id="1.10.8.60">
    <property type="match status" value="2"/>
</dbReference>
<dbReference type="FunFam" id="3.40.50.300:FF:000010">
    <property type="entry name" value="Chaperone clpB 1, putative"/>
    <property type="match status" value="1"/>
</dbReference>
<dbReference type="CDD" id="cd00009">
    <property type="entry name" value="AAA"/>
    <property type="match status" value="1"/>
</dbReference>
<dbReference type="SMART" id="SM01086">
    <property type="entry name" value="ClpB_D2-small"/>
    <property type="match status" value="1"/>
</dbReference>
<evidence type="ECO:0000256" key="6">
    <source>
        <dbReference type="PROSITE-ProRule" id="PRU01251"/>
    </source>
</evidence>
<evidence type="ECO:0000256" key="8">
    <source>
        <dbReference type="SAM" id="MobiDB-lite"/>
    </source>
</evidence>
<evidence type="ECO:0000256" key="1">
    <source>
        <dbReference type="ARBA" id="ARBA00008675"/>
    </source>
</evidence>
<organism evidence="10 11">
    <name type="scientific">Mariprofundus micogutta</name>
    <dbReference type="NCBI Taxonomy" id="1921010"/>
    <lineage>
        <taxon>Bacteria</taxon>
        <taxon>Pseudomonadati</taxon>
        <taxon>Pseudomonadota</taxon>
        <taxon>Candidatius Mariprofundia</taxon>
        <taxon>Mariprofundales</taxon>
        <taxon>Mariprofundaceae</taxon>
        <taxon>Mariprofundus</taxon>
    </lineage>
</organism>